<dbReference type="Proteomes" id="UP000696485">
    <property type="component" value="Unassembled WGS sequence"/>
</dbReference>
<feature type="compositionally biased region" description="Polar residues" evidence="1">
    <location>
        <begin position="10"/>
        <end position="20"/>
    </location>
</feature>
<evidence type="ECO:0000313" key="3">
    <source>
        <dbReference type="Proteomes" id="UP000696485"/>
    </source>
</evidence>
<name>A0A9P5S951_9FUNG</name>
<gene>
    <name evidence="2" type="ORF">BG006_002708</name>
</gene>
<keyword evidence="3" id="KW-1185">Reference proteome</keyword>
<proteinExistence type="predicted"/>
<dbReference type="EMBL" id="JAAAUY010001668">
    <property type="protein sequence ID" value="KAF9320861.1"/>
    <property type="molecule type" value="Genomic_DNA"/>
</dbReference>
<evidence type="ECO:0000256" key="1">
    <source>
        <dbReference type="SAM" id="MobiDB-lite"/>
    </source>
</evidence>
<comment type="caution">
    <text evidence="2">The sequence shown here is derived from an EMBL/GenBank/DDBJ whole genome shotgun (WGS) entry which is preliminary data.</text>
</comment>
<evidence type="ECO:0000313" key="2">
    <source>
        <dbReference type="EMBL" id="KAF9320861.1"/>
    </source>
</evidence>
<feature type="non-terminal residue" evidence="2">
    <location>
        <position position="94"/>
    </location>
</feature>
<protein>
    <submittedName>
        <fullName evidence="2">Uncharacterized protein</fullName>
    </submittedName>
</protein>
<sequence length="94" mass="10099">MSSRPGGPSRSATESQCQSGTRMCDFDLVKELGCHKCYMELLNEECVSVGEVQLESAMVSAESWTAEQRAEAAAAAAAEKERLAVVEEVQSALK</sequence>
<dbReference type="AlphaFoldDB" id="A0A9P5S951"/>
<accession>A0A9P5S951</accession>
<organism evidence="2 3">
    <name type="scientific">Podila minutissima</name>
    <dbReference type="NCBI Taxonomy" id="64525"/>
    <lineage>
        <taxon>Eukaryota</taxon>
        <taxon>Fungi</taxon>
        <taxon>Fungi incertae sedis</taxon>
        <taxon>Mucoromycota</taxon>
        <taxon>Mortierellomycotina</taxon>
        <taxon>Mortierellomycetes</taxon>
        <taxon>Mortierellales</taxon>
        <taxon>Mortierellaceae</taxon>
        <taxon>Podila</taxon>
    </lineage>
</organism>
<feature type="region of interest" description="Disordered" evidence="1">
    <location>
        <begin position="1"/>
        <end position="20"/>
    </location>
</feature>
<reference evidence="2" key="1">
    <citation type="journal article" date="2020" name="Fungal Divers.">
        <title>Resolving the Mortierellaceae phylogeny through synthesis of multi-gene phylogenetics and phylogenomics.</title>
        <authorList>
            <person name="Vandepol N."/>
            <person name="Liber J."/>
            <person name="Desiro A."/>
            <person name="Na H."/>
            <person name="Kennedy M."/>
            <person name="Barry K."/>
            <person name="Grigoriev I.V."/>
            <person name="Miller A.N."/>
            <person name="O'Donnell K."/>
            <person name="Stajich J.E."/>
            <person name="Bonito G."/>
        </authorList>
    </citation>
    <scope>NUCLEOTIDE SEQUENCE</scope>
    <source>
        <strain evidence="2">NVP1</strain>
    </source>
</reference>